<evidence type="ECO:0000313" key="1">
    <source>
        <dbReference type="EMBL" id="VDK72627.1"/>
    </source>
</evidence>
<reference evidence="1 2" key="1">
    <citation type="submission" date="2018-08" db="EMBL/GenBank/DDBJ databases">
        <authorList>
            <person name="Laetsch R D."/>
            <person name="Stevens L."/>
            <person name="Kumar S."/>
            <person name="Blaxter L. M."/>
        </authorList>
    </citation>
    <scope>NUCLEOTIDE SEQUENCE [LARGE SCALE GENOMIC DNA]</scope>
</reference>
<gene>
    <name evidence="1" type="ORF">NLS_LOCUS1838</name>
</gene>
<dbReference type="EMBL" id="UYRX01000074">
    <property type="protein sequence ID" value="VDK72627.1"/>
    <property type="molecule type" value="Genomic_DNA"/>
</dbReference>
<keyword evidence="2" id="KW-1185">Reference proteome</keyword>
<organism evidence="1 2">
    <name type="scientific">Litomosoides sigmodontis</name>
    <name type="common">Filarial nematode worm</name>
    <dbReference type="NCBI Taxonomy" id="42156"/>
    <lineage>
        <taxon>Eukaryota</taxon>
        <taxon>Metazoa</taxon>
        <taxon>Ecdysozoa</taxon>
        <taxon>Nematoda</taxon>
        <taxon>Chromadorea</taxon>
        <taxon>Rhabditida</taxon>
        <taxon>Spirurina</taxon>
        <taxon>Spiruromorpha</taxon>
        <taxon>Filarioidea</taxon>
        <taxon>Onchocercidae</taxon>
        <taxon>Litomosoides</taxon>
    </lineage>
</organism>
<sequence length="67" mass="7983">MIAQIFSDVVQFSITHFIIVHRKYATVTFYNRAFLIMLWYTILLSSSPLRTHRCILSSHIYVINLMF</sequence>
<dbReference type="AlphaFoldDB" id="A0A3P6SK12"/>
<evidence type="ECO:0000313" key="2">
    <source>
        <dbReference type="Proteomes" id="UP000277928"/>
    </source>
</evidence>
<name>A0A3P6SK12_LITSI</name>
<proteinExistence type="predicted"/>
<accession>A0A3P6SK12</accession>
<dbReference type="Proteomes" id="UP000277928">
    <property type="component" value="Unassembled WGS sequence"/>
</dbReference>
<protein>
    <submittedName>
        <fullName evidence="1">Uncharacterized protein</fullName>
    </submittedName>
</protein>